<feature type="domain" description="Cupin type-2" evidence="2">
    <location>
        <begin position="92"/>
        <end position="162"/>
    </location>
</feature>
<dbReference type="PROSITE" id="PS51257">
    <property type="entry name" value="PROKAR_LIPOPROTEIN"/>
    <property type="match status" value="1"/>
</dbReference>
<protein>
    <submittedName>
        <fullName evidence="3">Cupin domain protein</fullName>
    </submittedName>
</protein>
<keyword evidence="1" id="KW-0732">Signal</keyword>
<dbReference type="RefSeq" id="WP_158765422.1">
    <property type="nucleotide sequence ID" value="NZ_CP047045.1"/>
</dbReference>
<dbReference type="EMBL" id="CP047045">
    <property type="protein sequence ID" value="QGZ94488.1"/>
    <property type="molecule type" value="Genomic_DNA"/>
</dbReference>
<accession>A0A6I6MMD4</accession>
<proteinExistence type="predicted"/>
<evidence type="ECO:0000313" key="4">
    <source>
        <dbReference type="Proteomes" id="UP000431269"/>
    </source>
</evidence>
<dbReference type="KEGG" id="tsv:DSM104635_01307"/>
<organism evidence="3 4">
    <name type="scientific">Terricaulis silvestris</name>
    <dbReference type="NCBI Taxonomy" id="2686094"/>
    <lineage>
        <taxon>Bacteria</taxon>
        <taxon>Pseudomonadati</taxon>
        <taxon>Pseudomonadota</taxon>
        <taxon>Alphaproteobacteria</taxon>
        <taxon>Caulobacterales</taxon>
        <taxon>Caulobacteraceae</taxon>
        <taxon>Terricaulis</taxon>
    </lineage>
</organism>
<dbReference type="Proteomes" id="UP000431269">
    <property type="component" value="Chromosome"/>
</dbReference>
<dbReference type="SUPFAM" id="SSF51182">
    <property type="entry name" value="RmlC-like cupins"/>
    <property type="match status" value="1"/>
</dbReference>
<sequence length="168" mass="17963">MSRLPIALAALAPLLALGGGCSTMDRISPDRAPRADDTLRAIQSAHFHECPEGRALANARIGSDNESRGVDTQDIGLVPLASDPSRAVRLRRITVQAGGAIAWHAHDGVQGMALVLSGEITEFRNTCLDPIVYRAGDVAREDAQTAHGWRNTSRYPAVILVTHVVPRS</sequence>
<dbReference type="InterPro" id="IPR013096">
    <property type="entry name" value="Cupin_2"/>
</dbReference>
<dbReference type="AlphaFoldDB" id="A0A6I6MMD4"/>
<name>A0A6I6MMD4_9CAUL</name>
<reference evidence="4" key="1">
    <citation type="submission" date="2019-12" db="EMBL/GenBank/DDBJ databases">
        <title>Complete genome of Terracaulis silvestris 0127_4.</title>
        <authorList>
            <person name="Vieira S."/>
            <person name="Riedel T."/>
            <person name="Sproer C."/>
            <person name="Pascual J."/>
            <person name="Boedeker C."/>
            <person name="Overmann J."/>
        </authorList>
    </citation>
    <scope>NUCLEOTIDE SEQUENCE [LARGE SCALE GENOMIC DNA]</scope>
    <source>
        <strain evidence="4">0127_4</strain>
    </source>
</reference>
<feature type="signal peptide" evidence="1">
    <location>
        <begin position="1"/>
        <end position="18"/>
    </location>
</feature>
<keyword evidence="4" id="KW-1185">Reference proteome</keyword>
<evidence type="ECO:0000259" key="2">
    <source>
        <dbReference type="Pfam" id="PF07883"/>
    </source>
</evidence>
<dbReference type="Pfam" id="PF07883">
    <property type="entry name" value="Cupin_2"/>
    <property type="match status" value="1"/>
</dbReference>
<gene>
    <name evidence="3" type="ORF">DSM104635_01307</name>
</gene>
<dbReference type="InterPro" id="IPR014710">
    <property type="entry name" value="RmlC-like_jellyroll"/>
</dbReference>
<evidence type="ECO:0000256" key="1">
    <source>
        <dbReference type="SAM" id="SignalP"/>
    </source>
</evidence>
<feature type="chain" id="PRO_5026169874" evidence="1">
    <location>
        <begin position="19"/>
        <end position="168"/>
    </location>
</feature>
<evidence type="ECO:0000313" key="3">
    <source>
        <dbReference type="EMBL" id="QGZ94488.1"/>
    </source>
</evidence>
<dbReference type="InterPro" id="IPR011051">
    <property type="entry name" value="RmlC_Cupin_sf"/>
</dbReference>
<dbReference type="Gene3D" id="2.60.120.10">
    <property type="entry name" value="Jelly Rolls"/>
    <property type="match status" value="1"/>
</dbReference>